<dbReference type="EMBL" id="JBHSLU010000017">
    <property type="protein sequence ID" value="MFC5505332.1"/>
    <property type="molecule type" value="Genomic_DNA"/>
</dbReference>
<accession>A0ABW0NZT0</accession>
<keyword evidence="2" id="KW-1185">Reference proteome</keyword>
<evidence type="ECO:0000313" key="2">
    <source>
        <dbReference type="Proteomes" id="UP001596060"/>
    </source>
</evidence>
<evidence type="ECO:0000313" key="1">
    <source>
        <dbReference type="EMBL" id="MFC5505332.1"/>
    </source>
</evidence>
<dbReference type="RefSeq" id="WP_377816419.1">
    <property type="nucleotide sequence ID" value="NZ_JBHSLU010000017.1"/>
</dbReference>
<name>A0ABW0NZT0_9HYPH</name>
<gene>
    <name evidence="1" type="ORF">ACFPN9_08685</name>
</gene>
<dbReference type="Proteomes" id="UP001596060">
    <property type="component" value="Unassembled WGS sequence"/>
</dbReference>
<protein>
    <submittedName>
        <fullName evidence="1">Uncharacterized protein</fullName>
    </submittedName>
</protein>
<sequence>MSADPNRARDSRIAWLLYFAFPRMAGVEKHPPITLEMLLLEMEGLIRRKVIDCTAAGLGRGYAITFERTRAGKAYLENALTRYRPALPTGAR</sequence>
<reference evidence="2" key="1">
    <citation type="journal article" date="2019" name="Int. J. Syst. Evol. Microbiol.">
        <title>The Global Catalogue of Microorganisms (GCM) 10K type strain sequencing project: providing services to taxonomists for standard genome sequencing and annotation.</title>
        <authorList>
            <consortium name="The Broad Institute Genomics Platform"/>
            <consortium name="The Broad Institute Genome Sequencing Center for Infectious Disease"/>
            <person name="Wu L."/>
            <person name="Ma J."/>
        </authorList>
    </citation>
    <scope>NUCLEOTIDE SEQUENCE [LARGE SCALE GENOMIC DNA]</scope>
    <source>
        <strain evidence="2">CCUG 43117</strain>
    </source>
</reference>
<proteinExistence type="predicted"/>
<organism evidence="1 2">
    <name type="scientific">Bosea massiliensis</name>
    <dbReference type="NCBI Taxonomy" id="151419"/>
    <lineage>
        <taxon>Bacteria</taxon>
        <taxon>Pseudomonadati</taxon>
        <taxon>Pseudomonadota</taxon>
        <taxon>Alphaproteobacteria</taxon>
        <taxon>Hyphomicrobiales</taxon>
        <taxon>Boseaceae</taxon>
        <taxon>Bosea</taxon>
    </lineage>
</organism>
<comment type="caution">
    <text evidence="1">The sequence shown here is derived from an EMBL/GenBank/DDBJ whole genome shotgun (WGS) entry which is preliminary data.</text>
</comment>